<proteinExistence type="predicted"/>
<dbReference type="KEGG" id="pfla:Pflav_038400"/>
<dbReference type="Pfam" id="PF18029">
    <property type="entry name" value="Glyoxalase_6"/>
    <property type="match status" value="1"/>
</dbReference>
<sequence>MEISGVVLGAPDARSLAAFYERLLDWHRDQDEPDWVKLVPPGGGTGLSFQTETGYVPPVWPHAPGDQQMMVHLDIRVDDQATASAHAAASGAKLADFQPQDDVRVHLDPAGHPFCLWTEPAL</sequence>
<dbReference type="Gene3D" id="3.10.180.10">
    <property type="entry name" value="2,3-Dihydroxybiphenyl 1,2-Dioxygenase, domain 1"/>
    <property type="match status" value="1"/>
</dbReference>
<feature type="domain" description="VOC" evidence="1">
    <location>
        <begin position="2"/>
        <end position="122"/>
    </location>
</feature>
<dbReference type="InterPro" id="IPR041581">
    <property type="entry name" value="Glyoxalase_6"/>
</dbReference>
<dbReference type="SUPFAM" id="SSF54593">
    <property type="entry name" value="Glyoxalase/Bleomycin resistance protein/Dihydroxybiphenyl dioxygenase"/>
    <property type="match status" value="1"/>
</dbReference>
<dbReference type="PANTHER" id="PTHR35908">
    <property type="entry name" value="HYPOTHETICAL FUSION PROTEIN"/>
    <property type="match status" value="1"/>
</dbReference>
<protein>
    <submittedName>
        <fullName evidence="2">Glyoxalase</fullName>
    </submittedName>
</protein>
<accession>A0A6F8XUE2</accession>
<evidence type="ECO:0000313" key="3">
    <source>
        <dbReference type="Proteomes" id="UP000502508"/>
    </source>
</evidence>
<dbReference type="AlphaFoldDB" id="A0A6F8XUE2"/>
<evidence type="ECO:0000259" key="1">
    <source>
        <dbReference type="PROSITE" id="PS51819"/>
    </source>
</evidence>
<dbReference type="RefSeq" id="WP_173042500.1">
    <property type="nucleotide sequence ID" value="NZ_AP022870.1"/>
</dbReference>
<reference evidence="2 3" key="2">
    <citation type="submission" date="2020-03" db="EMBL/GenBank/DDBJ databases">
        <authorList>
            <person name="Ichikawa N."/>
            <person name="Kimura A."/>
            <person name="Kitahashi Y."/>
            <person name="Uohara A."/>
        </authorList>
    </citation>
    <scope>NUCLEOTIDE SEQUENCE [LARGE SCALE GENOMIC DNA]</scope>
    <source>
        <strain evidence="2 3">NBRC 107702</strain>
    </source>
</reference>
<organism evidence="2 3">
    <name type="scientific">Phytohabitans flavus</name>
    <dbReference type="NCBI Taxonomy" id="1076124"/>
    <lineage>
        <taxon>Bacteria</taxon>
        <taxon>Bacillati</taxon>
        <taxon>Actinomycetota</taxon>
        <taxon>Actinomycetes</taxon>
        <taxon>Micromonosporales</taxon>
        <taxon>Micromonosporaceae</taxon>
    </lineage>
</organism>
<gene>
    <name evidence="2" type="ORF">Pflav_038400</name>
</gene>
<dbReference type="InterPro" id="IPR037523">
    <property type="entry name" value="VOC_core"/>
</dbReference>
<name>A0A6F8XUE2_9ACTN</name>
<dbReference type="PROSITE" id="PS51819">
    <property type="entry name" value="VOC"/>
    <property type="match status" value="1"/>
</dbReference>
<dbReference type="Proteomes" id="UP000502508">
    <property type="component" value="Chromosome"/>
</dbReference>
<keyword evidence="3" id="KW-1185">Reference proteome</keyword>
<evidence type="ECO:0000313" key="2">
    <source>
        <dbReference type="EMBL" id="BCB77430.1"/>
    </source>
</evidence>
<dbReference type="PANTHER" id="PTHR35908:SF1">
    <property type="entry name" value="CONSERVED PROTEIN"/>
    <property type="match status" value="1"/>
</dbReference>
<dbReference type="EMBL" id="AP022870">
    <property type="protein sequence ID" value="BCB77430.1"/>
    <property type="molecule type" value="Genomic_DNA"/>
</dbReference>
<dbReference type="InterPro" id="IPR029068">
    <property type="entry name" value="Glyas_Bleomycin-R_OHBP_Dase"/>
</dbReference>
<reference evidence="2 3" key="1">
    <citation type="submission" date="2020-03" db="EMBL/GenBank/DDBJ databases">
        <title>Whole genome shotgun sequence of Phytohabitans flavus NBRC 107702.</title>
        <authorList>
            <person name="Komaki H."/>
            <person name="Tamura T."/>
        </authorList>
    </citation>
    <scope>NUCLEOTIDE SEQUENCE [LARGE SCALE GENOMIC DNA]</scope>
    <source>
        <strain evidence="2 3">NBRC 107702</strain>
    </source>
</reference>